<dbReference type="AlphaFoldDB" id="A0A7V4TY50"/>
<comment type="cofactor">
    <cofactor evidence="1">
        <name>[4Fe-4S] cluster</name>
        <dbReference type="ChEBI" id="CHEBI:49883"/>
    </cofactor>
</comment>
<accession>A0A7V4TY50</accession>
<dbReference type="Gene3D" id="3.20.20.70">
    <property type="entry name" value="Aldolase class I"/>
    <property type="match status" value="1"/>
</dbReference>
<dbReference type="InterPro" id="IPR013785">
    <property type="entry name" value="Aldolase_TIM"/>
</dbReference>
<dbReference type="SUPFAM" id="SSF102114">
    <property type="entry name" value="Radical SAM enzymes"/>
    <property type="match status" value="1"/>
</dbReference>
<dbReference type="PROSITE" id="PS51918">
    <property type="entry name" value="RADICAL_SAM"/>
    <property type="match status" value="1"/>
</dbReference>
<dbReference type="GO" id="GO:0046872">
    <property type="term" value="F:metal ion binding"/>
    <property type="evidence" value="ECO:0007669"/>
    <property type="project" value="UniProtKB-KW"/>
</dbReference>
<keyword evidence="4" id="KW-0479">Metal-binding</keyword>
<dbReference type="EMBL" id="DRQG01000023">
    <property type="protein sequence ID" value="HGY54576.1"/>
    <property type="molecule type" value="Genomic_DNA"/>
</dbReference>
<dbReference type="CDD" id="cd01335">
    <property type="entry name" value="Radical_SAM"/>
    <property type="match status" value="1"/>
</dbReference>
<feature type="domain" description="Radical SAM core" evidence="7">
    <location>
        <begin position="9"/>
        <end position="245"/>
    </location>
</feature>
<dbReference type="Proteomes" id="UP000885779">
    <property type="component" value="Unassembled WGS sequence"/>
</dbReference>
<keyword evidence="6" id="KW-0411">Iron-sulfur</keyword>
<dbReference type="InterPro" id="IPR007197">
    <property type="entry name" value="rSAM"/>
</dbReference>
<evidence type="ECO:0000259" key="7">
    <source>
        <dbReference type="PROSITE" id="PS51918"/>
    </source>
</evidence>
<protein>
    <submittedName>
        <fullName evidence="8">Radical SAM protein</fullName>
    </submittedName>
</protein>
<dbReference type="InterPro" id="IPR040084">
    <property type="entry name" value="GTPase_Obg"/>
</dbReference>
<dbReference type="PANTHER" id="PTHR43787:SF11">
    <property type="entry name" value="UPF0026 PROTEIN SLR1464"/>
    <property type="match status" value="1"/>
</dbReference>
<dbReference type="GO" id="GO:0051539">
    <property type="term" value="F:4 iron, 4 sulfur cluster binding"/>
    <property type="evidence" value="ECO:0007669"/>
    <property type="project" value="UniProtKB-KW"/>
</dbReference>
<dbReference type="SFLD" id="SFLDS00029">
    <property type="entry name" value="Radical_SAM"/>
    <property type="match status" value="1"/>
</dbReference>
<evidence type="ECO:0000256" key="3">
    <source>
        <dbReference type="ARBA" id="ARBA00022691"/>
    </source>
</evidence>
<dbReference type="InterPro" id="IPR006638">
    <property type="entry name" value="Elp3/MiaA/NifB-like_rSAM"/>
</dbReference>
<keyword evidence="5" id="KW-0408">Iron</keyword>
<reference evidence="8" key="1">
    <citation type="journal article" date="2020" name="mSystems">
        <title>Genome- and Community-Level Interaction Insights into Carbon Utilization and Element Cycling Functions of Hydrothermarchaeota in Hydrothermal Sediment.</title>
        <authorList>
            <person name="Zhou Z."/>
            <person name="Liu Y."/>
            <person name="Xu W."/>
            <person name="Pan J."/>
            <person name="Luo Z.H."/>
            <person name="Li M."/>
        </authorList>
    </citation>
    <scope>NUCLEOTIDE SEQUENCE [LARGE SCALE GENOMIC DNA]</scope>
    <source>
        <strain evidence="8">HyVt-577</strain>
    </source>
</reference>
<keyword evidence="2" id="KW-0004">4Fe-4S</keyword>
<dbReference type="SFLD" id="SFLDG01083">
    <property type="entry name" value="Uncharacterised_Radical_SAM_Su"/>
    <property type="match status" value="1"/>
</dbReference>
<keyword evidence="3" id="KW-0949">S-adenosyl-L-methionine</keyword>
<evidence type="ECO:0000256" key="4">
    <source>
        <dbReference type="ARBA" id="ARBA00022723"/>
    </source>
</evidence>
<sequence>MDITFGPVPSRRLGRSLGINNIPPKICSYACIYCQVGKTLKMQIERKKFFEAEDILNSVSKRLREVRKRGESIDFLTFVSDGEPTLDVELGRSIEALKTFQIPIAVISNGTLIDRKEVQNDLYKADWVSFKVDAAEETVWRKINRPHRKLDLAKMMEGMLVFREHLSGILATETMLIKGVNDSQEAIEDITAFLVRLKPDFAYISIPTRPPADESVVAADSVAVERARDMFADQLNRVEVLSGYESNTFTYTGDIRQDILNITAVHPMHKEAVLKILQKAGADWDTVEEMLQNKELKKTEYNGHLFFLRSF</sequence>
<name>A0A7V4TY50_CALAY</name>
<organism evidence="8">
    <name type="scientific">Caldithrix abyssi</name>
    <dbReference type="NCBI Taxonomy" id="187145"/>
    <lineage>
        <taxon>Bacteria</taxon>
        <taxon>Pseudomonadati</taxon>
        <taxon>Calditrichota</taxon>
        <taxon>Calditrichia</taxon>
        <taxon>Calditrichales</taxon>
        <taxon>Calditrichaceae</taxon>
        <taxon>Caldithrix</taxon>
    </lineage>
</organism>
<dbReference type="PANTHER" id="PTHR43787">
    <property type="entry name" value="FEMO COFACTOR BIOSYNTHESIS PROTEIN NIFB-RELATED"/>
    <property type="match status" value="1"/>
</dbReference>
<dbReference type="InterPro" id="IPR058240">
    <property type="entry name" value="rSAM_sf"/>
</dbReference>
<dbReference type="SMART" id="SM00729">
    <property type="entry name" value="Elp3"/>
    <property type="match status" value="1"/>
</dbReference>
<dbReference type="Pfam" id="PF04055">
    <property type="entry name" value="Radical_SAM"/>
    <property type="match status" value="1"/>
</dbReference>
<evidence type="ECO:0000256" key="6">
    <source>
        <dbReference type="ARBA" id="ARBA00023014"/>
    </source>
</evidence>
<evidence type="ECO:0000256" key="2">
    <source>
        <dbReference type="ARBA" id="ARBA00022485"/>
    </source>
</evidence>
<comment type="caution">
    <text evidence="8">The sequence shown here is derived from an EMBL/GenBank/DDBJ whole genome shotgun (WGS) entry which is preliminary data.</text>
</comment>
<gene>
    <name evidence="8" type="ORF">ENK44_02630</name>
</gene>
<evidence type="ECO:0000256" key="5">
    <source>
        <dbReference type="ARBA" id="ARBA00023004"/>
    </source>
</evidence>
<dbReference type="GO" id="GO:0003824">
    <property type="term" value="F:catalytic activity"/>
    <property type="evidence" value="ECO:0007669"/>
    <property type="project" value="InterPro"/>
</dbReference>
<evidence type="ECO:0000256" key="1">
    <source>
        <dbReference type="ARBA" id="ARBA00001966"/>
    </source>
</evidence>
<evidence type="ECO:0000313" key="8">
    <source>
        <dbReference type="EMBL" id="HGY54576.1"/>
    </source>
</evidence>
<proteinExistence type="predicted"/>